<protein>
    <submittedName>
        <fullName evidence="6">ABC-type transporter ATP-binding protein EcsA</fullName>
    </submittedName>
</protein>
<dbReference type="SMART" id="SM00382">
    <property type="entry name" value="AAA"/>
    <property type="match status" value="1"/>
</dbReference>
<evidence type="ECO:0000259" key="5">
    <source>
        <dbReference type="PROSITE" id="PS50893"/>
    </source>
</evidence>
<evidence type="ECO:0000256" key="3">
    <source>
        <dbReference type="ARBA" id="ARBA00022741"/>
    </source>
</evidence>
<dbReference type="GO" id="GO:0005524">
    <property type="term" value="F:ATP binding"/>
    <property type="evidence" value="ECO:0007669"/>
    <property type="project" value="UniProtKB-KW"/>
</dbReference>
<proteinExistence type="inferred from homology"/>
<dbReference type="CDD" id="cd03230">
    <property type="entry name" value="ABC_DR_subfamily_A"/>
    <property type="match status" value="1"/>
</dbReference>
<accession>A0A517MP26</accession>
<dbReference type="Gene3D" id="3.40.50.300">
    <property type="entry name" value="P-loop containing nucleotide triphosphate hydrolases"/>
    <property type="match status" value="1"/>
</dbReference>
<evidence type="ECO:0000256" key="2">
    <source>
        <dbReference type="ARBA" id="ARBA00022448"/>
    </source>
</evidence>
<dbReference type="PANTHER" id="PTHR43335:SF3">
    <property type="entry name" value="ABC TRANSPORTER"/>
    <property type="match status" value="1"/>
</dbReference>
<feature type="domain" description="ABC transporter" evidence="5">
    <location>
        <begin position="2"/>
        <end position="230"/>
    </location>
</feature>
<dbReference type="PANTHER" id="PTHR43335">
    <property type="entry name" value="ABC TRANSPORTER, ATP-BINDING PROTEIN"/>
    <property type="match status" value="1"/>
</dbReference>
<dbReference type="OrthoDB" id="9795548at2"/>
<evidence type="ECO:0000313" key="7">
    <source>
        <dbReference type="Proteomes" id="UP000320672"/>
    </source>
</evidence>
<dbReference type="Pfam" id="PF00005">
    <property type="entry name" value="ABC_tran"/>
    <property type="match status" value="1"/>
</dbReference>
<dbReference type="GO" id="GO:0016887">
    <property type="term" value="F:ATP hydrolysis activity"/>
    <property type="evidence" value="ECO:0007669"/>
    <property type="project" value="InterPro"/>
</dbReference>
<dbReference type="SUPFAM" id="SSF52540">
    <property type="entry name" value="P-loop containing nucleoside triphosphate hydrolases"/>
    <property type="match status" value="1"/>
</dbReference>
<reference evidence="6 7" key="1">
    <citation type="submission" date="2019-02" db="EMBL/GenBank/DDBJ databases">
        <title>Deep-cultivation of Planctomycetes and their phenomic and genomic characterization uncovers novel biology.</title>
        <authorList>
            <person name="Wiegand S."/>
            <person name="Jogler M."/>
            <person name="Boedeker C."/>
            <person name="Pinto D."/>
            <person name="Vollmers J."/>
            <person name="Rivas-Marin E."/>
            <person name="Kohn T."/>
            <person name="Peeters S.H."/>
            <person name="Heuer A."/>
            <person name="Rast P."/>
            <person name="Oberbeckmann S."/>
            <person name="Bunk B."/>
            <person name="Jeske O."/>
            <person name="Meyerdierks A."/>
            <person name="Storesund J.E."/>
            <person name="Kallscheuer N."/>
            <person name="Luecker S."/>
            <person name="Lage O.M."/>
            <person name="Pohl T."/>
            <person name="Merkel B.J."/>
            <person name="Hornburger P."/>
            <person name="Mueller R.-W."/>
            <person name="Bruemmer F."/>
            <person name="Labrenz M."/>
            <person name="Spormann A.M."/>
            <person name="Op den Camp H."/>
            <person name="Overmann J."/>
            <person name="Amann R."/>
            <person name="Jetten M.S.M."/>
            <person name="Mascher T."/>
            <person name="Medema M.H."/>
            <person name="Devos D.P."/>
            <person name="Kaster A.-K."/>
            <person name="Ovreas L."/>
            <person name="Rohde M."/>
            <person name="Galperin M.Y."/>
            <person name="Jogler C."/>
        </authorList>
    </citation>
    <scope>NUCLEOTIDE SEQUENCE [LARGE SCALE GENOMIC DNA]</scope>
    <source>
        <strain evidence="6 7">FF011L</strain>
    </source>
</reference>
<evidence type="ECO:0000256" key="1">
    <source>
        <dbReference type="ARBA" id="ARBA00005417"/>
    </source>
</evidence>
<comment type="similarity">
    <text evidence="1">Belongs to the ABC transporter superfamily.</text>
</comment>
<dbReference type="RefSeq" id="WP_145354748.1">
    <property type="nucleotide sequence ID" value="NZ_CP036262.1"/>
</dbReference>
<sequence length="250" mass="27260">MITVENLEKYYGDTLAVDRLSFSLAPGQICGLVGKNGAGKTTTMRAIAGLLTPTDGSLTVAGFDVLSQPIEIRRRLAYVPDDPPLFNDLSVGQHLDFIGGVYQVPDHRQQAEALLEEFELLDKRATAARALSRGMRQKLAICCAYLYSPSVILLDEPLTGLDPPGIRTLLQSLQRRAAAGATVILSSHLLAMIEDVCSHLLVMQAGKSQFFGPTDLLRKQNDQSQTLEEAFFATTTWLPTGEEFPCPVPQ</sequence>
<name>A0A517MP26_9BACT</name>
<dbReference type="EMBL" id="CP036262">
    <property type="protein sequence ID" value="QDS96636.1"/>
    <property type="molecule type" value="Genomic_DNA"/>
</dbReference>
<dbReference type="InterPro" id="IPR027417">
    <property type="entry name" value="P-loop_NTPase"/>
</dbReference>
<keyword evidence="2" id="KW-0813">Transport</keyword>
<keyword evidence="4 6" id="KW-0067">ATP-binding</keyword>
<evidence type="ECO:0000313" key="6">
    <source>
        <dbReference type="EMBL" id="QDS96636.1"/>
    </source>
</evidence>
<dbReference type="InterPro" id="IPR003439">
    <property type="entry name" value="ABC_transporter-like_ATP-bd"/>
</dbReference>
<dbReference type="KEGG" id="rml:FF011L_54480"/>
<dbReference type="AlphaFoldDB" id="A0A517MP26"/>
<organism evidence="6 7">
    <name type="scientific">Roseimaritima multifibrata</name>
    <dbReference type="NCBI Taxonomy" id="1930274"/>
    <lineage>
        <taxon>Bacteria</taxon>
        <taxon>Pseudomonadati</taxon>
        <taxon>Planctomycetota</taxon>
        <taxon>Planctomycetia</taxon>
        <taxon>Pirellulales</taxon>
        <taxon>Pirellulaceae</taxon>
        <taxon>Roseimaritima</taxon>
    </lineage>
</organism>
<evidence type="ECO:0000256" key="4">
    <source>
        <dbReference type="ARBA" id="ARBA00022840"/>
    </source>
</evidence>
<keyword evidence="3" id="KW-0547">Nucleotide-binding</keyword>
<gene>
    <name evidence="6" type="primary">ecsA_2</name>
    <name evidence="6" type="ORF">FF011L_54480</name>
</gene>
<dbReference type="InterPro" id="IPR003593">
    <property type="entry name" value="AAA+_ATPase"/>
</dbReference>
<dbReference type="Proteomes" id="UP000320672">
    <property type="component" value="Chromosome"/>
</dbReference>
<keyword evidence="7" id="KW-1185">Reference proteome</keyword>
<dbReference type="PROSITE" id="PS50893">
    <property type="entry name" value="ABC_TRANSPORTER_2"/>
    <property type="match status" value="1"/>
</dbReference>